<dbReference type="GeneID" id="102804668"/>
<evidence type="ECO:0000313" key="2">
    <source>
        <dbReference type="Proteomes" id="UP000694865"/>
    </source>
</evidence>
<gene>
    <name evidence="3" type="primary">LOC102804668</name>
</gene>
<protein>
    <submittedName>
        <fullName evidence="3">Uncharacterized protein LOC102804668</fullName>
    </submittedName>
</protein>
<feature type="region of interest" description="Disordered" evidence="1">
    <location>
        <begin position="32"/>
        <end position="72"/>
    </location>
</feature>
<evidence type="ECO:0000256" key="1">
    <source>
        <dbReference type="SAM" id="MobiDB-lite"/>
    </source>
</evidence>
<proteinExistence type="predicted"/>
<keyword evidence="2" id="KW-1185">Reference proteome</keyword>
<feature type="compositionally biased region" description="Low complexity" evidence="1">
    <location>
        <begin position="50"/>
        <end position="70"/>
    </location>
</feature>
<feature type="region of interest" description="Disordered" evidence="1">
    <location>
        <begin position="135"/>
        <end position="239"/>
    </location>
</feature>
<evidence type="ECO:0000313" key="3">
    <source>
        <dbReference type="RefSeq" id="XP_006818830.1"/>
    </source>
</evidence>
<accession>A0ABM0MFN9</accession>
<sequence>MPFERKPYITTKIEADDSIKVDKPEDLSLSAESKAALAQQRMETTDMAASIPRSRSRSSSPYISPHISHTSQHKPDFYEHEAYCRDMYIQVYRDQCYHIICPYYYPESVFKEMAVAAEVIRQQQEHVAAERERAYMTTPPNQGQGIGKPGLPPRTGSPYALIPASERGHVMAQPPSRPSSRTTKPSNVPPPPPLVAKTSPKPMKADKPSPLGLAPTAGSITQGTPVSYIPTATSPSRKL</sequence>
<dbReference type="Proteomes" id="UP000694865">
    <property type="component" value="Unplaced"/>
</dbReference>
<organism evidence="2 3">
    <name type="scientific">Saccoglossus kowalevskii</name>
    <name type="common">Acorn worm</name>
    <dbReference type="NCBI Taxonomy" id="10224"/>
    <lineage>
        <taxon>Eukaryota</taxon>
        <taxon>Metazoa</taxon>
        <taxon>Hemichordata</taxon>
        <taxon>Enteropneusta</taxon>
        <taxon>Harrimaniidae</taxon>
        <taxon>Saccoglossus</taxon>
    </lineage>
</organism>
<reference evidence="3" key="1">
    <citation type="submission" date="2025-08" db="UniProtKB">
        <authorList>
            <consortium name="RefSeq"/>
        </authorList>
    </citation>
    <scope>IDENTIFICATION</scope>
    <source>
        <tissue evidence="3">Testes</tissue>
    </source>
</reference>
<feature type="compositionally biased region" description="Polar residues" evidence="1">
    <location>
        <begin position="218"/>
        <end position="239"/>
    </location>
</feature>
<dbReference type="RefSeq" id="XP_006818830.1">
    <property type="nucleotide sequence ID" value="XM_006818767.1"/>
</dbReference>
<name>A0ABM0MFN9_SACKO</name>